<dbReference type="NCBIfam" id="NF003915">
    <property type="entry name" value="PRK05441.1"/>
    <property type="match status" value="1"/>
</dbReference>
<evidence type="ECO:0000256" key="13">
    <source>
        <dbReference type="SAM" id="MobiDB-lite"/>
    </source>
</evidence>
<comment type="pathway">
    <text evidence="12">Amino-sugar metabolism; N-acetylmuramate degradation.</text>
</comment>
<dbReference type="CDD" id="cd05007">
    <property type="entry name" value="SIS_Etherase"/>
    <property type="match status" value="1"/>
</dbReference>
<dbReference type="Pfam" id="PF20741">
    <property type="entry name" value="GKRP-like_C"/>
    <property type="match status" value="1"/>
</dbReference>
<proteinExistence type="inferred from homology"/>
<comment type="function">
    <text evidence="12">Specifically catalyzes the cleavage of the D-lactyl ether substituent of MurNAc 6-phosphate, producing GlcNAc 6-phosphate and D-lactate.</text>
</comment>
<evidence type="ECO:0000259" key="14">
    <source>
        <dbReference type="PROSITE" id="PS51464"/>
    </source>
</evidence>
<comment type="pathway">
    <text evidence="6">Cell wall biogenesis.</text>
</comment>
<feature type="compositionally biased region" description="Low complexity" evidence="13">
    <location>
        <begin position="310"/>
        <end position="321"/>
    </location>
</feature>
<dbReference type="InterPro" id="IPR001347">
    <property type="entry name" value="SIS_dom"/>
</dbReference>
<evidence type="ECO:0000256" key="3">
    <source>
        <dbReference type="ARBA" id="ARBA00023277"/>
    </source>
</evidence>
<evidence type="ECO:0000256" key="2">
    <source>
        <dbReference type="ARBA" id="ARBA00023239"/>
    </source>
</evidence>
<comment type="similarity">
    <text evidence="7 12">Belongs to the GCKR-like family. MurNAc-6-P etherase subfamily.</text>
</comment>
<dbReference type="UniPathway" id="UPA00342"/>
<organism evidence="15 16">
    <name type="scientific">Candidatus Ozemobacter sibiricus</name>
    <dbReference type="NCBI Taxonomy" id="2268124"/>
    <lineage>
        <taxon>Bacteria</taxon>
        <taxon>Candidatus Ozemobacteria</taxon>
        <taxon>Candidatus Ozemobacterales</taxon>
        <taxon>Candidatus Ozemobacteraceae</taxon>
        <taxon>Candidatus Ozemobacter</taxon>
    </lineage>
</organism>
<dbReference type="PROSITE" id="PS01272">
    <property type="entry name" value="GCKR"/>
    <property type="match status" value="1"/>
</dbReference>
<comment type="miscellaneous">
    <text evidence="12">A lyase-type mechanism (elimination/hydration) is suggested for the cleavage of the lactyl ether bond of MurNAc 6-phosphate, with the formation of an alpha,beta-unsaturated aldehyde intermediate with (E)-stereochemistry, followed by the syn addition of water to give product.</text>
</comment>
<dbReference type="InterPro" id="IPR046348">
    <property type="entry name" value="SIS_dom_sf"/>
</dbReference>
<dbReference type="Gene3D" id="3.40.50.10490">
    <property type="entry name" value="Glucose-6-phosphate isomerase like protein, domain 1"/>
    <property type="match status" value="1"/>
</dbReference>
<feature type="domain" description="SIS" evidence="14">
    <location>
        <begin position="61"/>
        <end position="223"/>
    </location>
</feature>
<dbReference type="Gene3D" id="1.10.8.1080">
    <property type="match status" value="1"/>
</dbReference>
<comment type="caution">
    <text evidence="15">The sequence shown here is derived from an EMBL/GenBank/DDBJ whole genome shotgun (WGS) entry which is preliminary data.</text>
</comment>
<dbReference type="HAMAP" id="MF_00068">
    <property type="entry name" value="MurQ"/>
    <property type="match status" value="1"/>
</dbReference>
<dbReference type="GO" id="GO:0016803">
    <property type="term" value="F:ether hydrolase activity"/>
    <property type="evidence" value="ECO:0007669"/>
    <property type="project" value="TreeGrafter"/>
</dbReference>
<dbReference type="GO" id="GO:0046348">
    <property type="term" value="P:amino sugar catabolic process"/>
    <property type="evidence" value="ECO:0007669"/>
    <property type="project" value="InterPro"/>
</dbReference>
<comment type="subunit">
    <text evidence="1 12">Homodimer.</text>
</comment>
<evidence type="ECO:0000256" key="11">
    <source>
        <dbReference type="ARBA" id="ARBA00084049"/>
    </source>
</evidence>
<evidence type="ECO:0000313" key="16">
    <source>
        <dbReference type="Proteomes" id="UP000252355"/>
    </source>
</evidence>
<dbReference type="InterPro" id="IPR005488">
    <property type="entry name" value="Etherase_MurQ"/>
</dbReference>
<dbReference type="GO" id="GO:0097173">
    <property type="term" value="P:N-acetylmuramic acid catabolic process"/>
    <property type="evidence" value="ECO:0007669"/>
    <property type="project" value="UniProtKB-UniPathway"/>
</dbReference>
<evidence type="ECO:0000256" key="8">
    <source>
        <dbReference type="ARBA" id="ARBA00067056"/>
    </source>
</evidence>
<keyword evidence="2 12" id="KW-0456">Lyase</keyword>
<dbReference type="InterPro" id="IPR005486">
    <property type="entry name" value="Glucokinase_regulatory_CS"/>
</dbReference>
<dbReference type="GO" id="GO:0097367">
    <property type="term" value="F:carbohydrate derivative binding"/>
    <property type="evidence" value="ECO:0007669"/>
    <property type="project" value="InterPro"/>
</dbReference>
<keyword evidence="3 12" id="KW-0119">Carbohydrate metabolism</keyword>
<dbReference type="NCBIfam" id="TIGR00274">
    <property type="entry name" value="N-acetylmuramic acid 6-phosphate etherase"/>
    <property type="match status" value="1"/>
</dbReference>
<evidence type="ECO:0000256" key="9">
    <source>
        <dbReference type="ARBA" id="ARBA00070061"/>
    </source>
</evidence>
<dbReference type="EMBL" id="QOQW01000026">
    <property type="protein sequence ID" value="RCK78178.1"/>
    <property type="molecule type" value="Genomic_DNA"/>
</dbReference>
<feature type="active site" evidence="12">
    <location>
        <position position="120"/>
    </location>
</feature>
<dbReference type="EC" id="4.2.1.126" evidence="8 12"/>
<dbReference type="PANTHER" id="PTHR10088:SF4">
    <property type="entry name" value="GLUCOKINASE REGULATORY PROTEIN"/>
    <property type="match status" value="1"/>
</dbReference>
<dbReference type="SUPFAM" id="SSF53697">
    <property type="entry name" value="SIS domain"/>
    <property type="match status" value="1"/>
</dbReference>
<dbReference type="FunFam" id="3.40.50.10490:FF:000014">
    <property type="entry name" value="N-acetylmuramic acid 6-phosphate etherase"/>
    <property type="match status" value="1"/>
</dbReference>
<evidence type="ECO:0000256" key="10">
    <source>
        <dbReference type="ARBA" id="ARBA00077905"/>
    </source>
</evidence>
<evidence type="ECO:0000256" key="12">
    <source>
        <dbReference type="HAMAP-Rule" id="MF_00068"/>
    </source>
</evidence>
<dbReference type="NCBIfam" id="NF009222">
    <property type="entry name" value="PRK12570.1"/>
    <property type="match status" value="1"/>
</dbReference>
<feature type="region of interest" description="Disordered" evidence="13">
    <location>
        <begin position="298"/>
        <end position="321"/>
    </location>
</feature>
<comment type="pathway">
    <text evidence="5">Amino-sugar metabolism; 1,6-anhydro-N-acetylmuramate degradation.</text>
</comment>
<dbReference type="GO" id="GO:0016835">
    <property type="term" value="F:carbon-oxygen lyase activity"/>
    <property type="evidence" value="ECO:0007669"/>
    <property type="project" value="UniProtKB-UniRule"/>
</dbReference>
<evidence type="ECO:0000256" key="1">
    <source>
        <dbReference type="ARBA" id="ARBA00011738"/>
    </source>
</evidence>
<comment type="catalytic activity">
    <reaction evidence="4 12">
        <text>N-acetyl-D-muramate 6-phosphate + H2O = N-acetyl-D-glucosamine 6-phosphate + (R)-lactate</text>
        <dbReference type="Rhea" id="RHEA:26410"/>
        <dbReference type="ChEBI" id="CHEBI:15377"/>
        <dbReference type="ChEBI" id="CHEBI:16004"/>
        <dbReference type="ChEBI" id="CHEBI:57513"/>
        <dbReference type="ChEBI" id="CHEBI:58722"/>
        <dbReference type="EC" id="4.2.1.126"/>
    </reaction>
</comment>
<gene>
    <name evidence="12" type="primary">murQ</name>
    <name evidence="15" type="ORF">OZSIB_1694</name>
</gene>
<dbReference type="GO" id="GO:0009254">
    <property type="term" value="P:peptidoglycan turnover"/>
    <property type="evidence" value="ECO:0007669"/>
    <property type="project" value="TreeGrafter"/>
</dbReference>
<evidence type="ECO:0000313" key="15">
    <source>
        <dbReference type="EMBL" id="RCK78178.1"/>
    </source>
</evidence>
<feature type="active site" description="Proton donor" evidence="12">
    <location>
        <position position="89"/>
    </location>
</feature>
<accession>A0A367ZJF6</accession>
<dbReference type="PROSITE" id="PS51464">
    <property type="entry name" value="SIS"/>
    <property type="match status" value="1"/>
</dbReference>
<sequence length="321" mass="33815">MQPIEPTLVSQSLTESRNPRTTWIDRQPTAEVVRLFVQEDHAVSKAVEAIADDIARAVDLIVAARRAGGRLVYLGAGTSGRLGILDASELPPTFGVSPDEAVALIAGGPAAVTQAIEGAEDDEEGARRDLEGIRFAAPDLLVGISASGLTPYVRAGLALARERRARTVLLTCNPRGPFPPVDVLLNPVVGPEVITGSTRLKSGTACKMVLNMLSSVAMIRLGKVYQNLMVDVRATNAKLRDRALRIVVEAGKVSRERAAELLTQAGGDTKVAILMARRGGTPELARETLEATQGVLYRALGEPDQPPAGPTASPATGNAQP</sequence>
<evidence type="ECO:0000256" key="5">
    <source>
        <dbReference type="ARBA" id="ARBA00060595"/>
    </source>
</evidence>
<protein>
    <recommendedName>
        <fullName evidence="9 12">N-acetylmuramic acid 6-phosphate etherase</fullName>
        <shortName evidence="12">MurNAc-6-P etherase</shortName>
        <ecNumber evidence="8 12">4.2.1.126</ecNumber>
    </recommendedName>
    <alternativeName>
        <fullName evidence="11 12">N-acetylmuramic acid 6-phosphate hydrolase</fullName>
    </alternativeName>
    <alternativeName>
        <fullName evidence="10 12">N-acetylmuramic acid 6-phosphate lyase</fullName>
    </alternativeName>
</protein>
<dbReference type="PANTHER" id="PTHR10088">
    <property type="entry name" value="GLUCOKINASE REGULATORY PROTEIN"/>
    <property type="match status" value="1"/>
</dbReference>
<name>A0A367ZJF6_9BACT</name>
<reference evidence="15 16" key="1">
    <citation type="submission" date="2018-05" db="EMBL/GenBank/DDBJ databases">
        <title>A metagenomic window into the 2 km-deep terrestrial subsurface aquifer revealed taxonomically and functionally diverse microbial community comprising novel uncultured bacterial lineages.</title>
        <authorList>
            <person name="Kadnikov V.V."/>
            <person name="Mardanov A.V."/>
            <person name="Beletsky A.V."/>
            <person name="Banks D."/>
            <person name="Pimenov N.V."/>
            <person name="Frank Y.A."/>
            <person name="Karnachuk O.V."/>
            <person name="Ravin N.V."/>
        </authorList>
    </citation>
    <scope>NUCLEOTIDE SEQUENCE [LARGE SCALE GENOMIC DNA]</scope>
    <source>
        <strain evidence="15">BY5</strain>
    </source>
</reference>
<evidence type="ECO:0000256" key="6">
    <source>
        <dbReference type="ARBA" id="ARBA00060672"/>
    </source>
</evidence>
<dbReference type="Pfam" id="PF22645">
    <property type="entry name" value="GKRP_SIS_N"/>
    <property type="match status" value="1"/>
</dbReference>
<evidence type="ECO:0000256" key="7">
    <source>
        <dbReference type="ARBA" id="ARBA00061234"/>
    </source>
</evidence>
<dbReference type="FunFam" id="1.10.8.1080:FF:000001">
    <property type="entry name" value="N-acetylmuramic acid 6-phosphate etherase"/>
    <property type="match status" value="1"/>
</dbReference>
<dbReference type="AlphaFoldDB" id="A0A367ZJF6"/>
<dbReference type="Proteomes" id="UP000252355">
    <property type="component" value="Unassembled WGS sequence"/>
</dbReference>
<evidence type="ECO:0000256" key="4">
    <source>
        <dbReference type="ARBA" id="ARBA00051747"/>
    </source>
</evidence>
<dbReference type="InterPro" id="IPR040190">
    <property type="entry name" value="MURQ/GCKR"/>
</dbReference>